<accession>A0ABQ5DGD2</accession>
<name>A0ABQ5DGD2_9ASTR</name>
<feature type="compositionally biased region" description="Basic and acidic residues" evidence="1">
    <location>
        <begin position="31"/>
        <end position="49"/>
    </location>
</feature>
<protein>
    <submittedName>
        <fullName evidence="2">Uncharacterized protein</fullName>
    </submittedName>
</protein>
<evidence type="ECO:0000313" key="2">
    <source>
        <dbReference type="EMBL" id="GJT37973.1"/>
    </source>
</evidence>
<keyword evidence="3" id="KW-1185">Reference proteome</keyword>
<sequence length="451" mass="52083">MTRVNMDVDMDTELVKESSKKAEEQMAQESSSKRAGEELEQKVAKKQKMEDDEEKEDLKQCFEIVQDDEVAIDAIPLATKLAHIGDLKTMFEHHVEDLIWKNLQGKKVLLLRLYDSYGIHFVRFEDMHVYMLVEKRYPFTPATITDMLNKKLQADYWNEMFILLGTKVTTDGVKVPTCLMITTDGRVYAIRQRIDQRLSEKDKDCLCDKSILLGSTIFMSWCSLLSTNDGEDLGKLKPKADIGIFIVIMEYLVKVNNKARILELKRRNIKKTDSDIQYAVSIKEDTVYLCLHFTKDHEGNKINTPYPENPIRRRITSITVNGKNAYELKGKFLDDLHNNAFSGTNEEDAVEHIEYFLRIIDPIDLPNVNQDKLRVVFPISLAGDAWRCWREDGYCNGGNLPRAYIVGNTLHYQDLEWYDALKDNKLKKEALKNRVIMEGMIDDNDKSSNNG</sequence>
<feature type="compositionally biased region" description="Basic and acidic residues" evidence="1">
    <location>
        <begin position="13"/>
        <end position="24"/>
    </location>
</feature>
<evidence type="ECO:0000313" key="3">
    <source>
        <dbReference type="Proteomes" id="UP001151760"/>
    </source>
</evidence>
<reference evidence="2" key="1">
    <citation type="journal article" date="2022" name="Int. J. Mol. Sci.">
        <title>Draft Genome of Tanacetum Coccineum: Genomic Comparison of Closely Related Tanacetum-Family Plants.</title>
        <authorList>
            <person name="Yamashiro T."/>
            <person name="Shiraishi A."/>
            <person name="Nakayama K."/>
            <person name="Satake H."/>
        </authorList>
    </citation>
    <scope>NUCLEOTIDE SEQUENCE</scope>
</reference>
<feature type="region of interest" description="Disordered" evidence="1">
    <location>
        <begin position="1"/>
        <end position="51"/>
    </location>
</feature>
<organism evidence="2 3">
    <name type="scientific">Tanacetum coccineum</name>
    <dbReference type="NCBI Taxonomy" id="301880"/>
    <lineage>
        <taxon>Eukaryota</taxon>
        <taxon>Viridiplantae</taxon>
        <taxon>Streptophyta</taxon>
        <taxon>Embryophyta</taxon>
        <taxon>Tracheophyta</taxon>
        <taxon>Spermatophyta</taxon>
        <taxon>Magnoliopsida</taxon>
        <taxon>eudicotyledons</taxon>
        <taxon>Gunneridae</taxon>
        <taxon>Pentapetalae</taxon>
        <taxon>asterids</taxon>
        <taxon>campanulids</taxon>
        <taxon>Asterales</taxon>
        <taxon>Asteraceae</taxon>
        <taxon>Asteroideae</taxon>
        <taxon>Anthemideae</taxon>
        <taxon>Anthemidinae</taxon>
        <taxon>Tanacetum</taxon>
    </lineage>
</organism>
<evidence type="ECO:0000256" key="1">
    <source>
        <dbReference type="SAM" id="MobiDB-lite"/>
    </source>
</evidence>
<comment type="caution">
    <text evidence="2">The sequence shown here is derived from an EMBL/GenBank/DDBJ whole genome shotgun (WGS) entry which is preliminary data.</text>
</comment>
<dbReference type="EMBL" id="BQNB010015267">
    <property type="protein sequence ID" value="GJT37973.1"/>
    <property type="molecule type" value="Genomic_DNA"/>
</dbReference>
<proteinExistence type="predicted"/>
<reference evidence="2" key="2">
    <citation type="submission" date="2022-01" db="EMBL/GenBank/DDBJ databases">
        <authorList>
            <person name="Yamashiro T."/>
            <person name="Shiraishi A."/>
            <person name="Satake H."/>
            <person name="Nakayama K."/>
        </authorList>
    </citation>
    <scope>NUCLEOTIDE SEQUENCE</scope>
</reference>
<dbReference type="Proteomes" id="UP001151760">
    <property type="component" value="Unassembled WGS sequence"/>
</dbReference>
<gene>
    <name evidence="2" type="ORF">Tco_0937838</name>
</gene>